<dbReference type="AlphaFoldDB" id="A0A286TTZ3"/>
<sequence>MKQLFIIILFVSISLKGVVADECIGKVDILPHLSYKYMAYEELRDISNEVKDYKRAVSNARKFHNQTDSKHVKYARDFEKRISPYIKSPAALYYLGNLNYDLQEKNISEEKKRDIVANIKRLLKYVFLNYQMMILELSKDPFLEDKPKLQKKVKKWKMEFSDDCIAFAKQIDEELLNEDPSTPKGRTRIIEDYLKQAPLVGEEMDFVDELKKYGLHHPGHVISPNGYIEGNRVELFNKNEWGKEQFIWYVKHKNVFKEHGYSSEDPPDGVKFYTELIKNNKSVFEEADTDEQIGFPGFEEHPGFKKGIFKELVEGIRSTSIGDRNATIFIDIFLLGETIGVVIAKEIVRAIERNPSLKVFILRDMENHYGHKENMVPVYNYLRAYSKHKPGNLIILPAELDLHPTGLADWMNYLIPEDAQEKFGNSIQLSPMAKADHSKIMVINGKHLDGSAVAYVASKNWLDTSGGINYDEVIKVWGPAATIIQDNYVPDMIAALIKEYKDPKTQKCHVNYLKLLYNAATKTKGLPLPRIENGSPQNSRGEKEDDIDYMLVAQTIVSDWDILNRKEGNLPDSLYVEKAGKTIINIGENNHNSHIRNALDQDIYLIENSTRKILVADQFYIEPRLVRATVEAAIDKKFDILLTSMPGPLGVMPDNFLNVAYLDLLLKHEASKNIRLRWKKLYRSGEMIQEFHMKTLTGGNENYDIHISGSANKGFMTMRGAFRETQVMIFQPAQEKGTIAQLAKNDFDKYFINKGGKCFSQILIKKNKADKKRKVDSKEKVPVEENVGAVEADLNYSFFEAAKSILKLINPNPDKDIDKNEAYKVFKKAREIGEALYNPYSFSLPPTKRTADE</sequence>
<protein>
    <recommendedName>
        <fullName evidence="1">PLD phosphodiesterase domain-containing protein</fullName>
    </recommendedName>
</protein>
<dbReference type="GO" id="GO:0006793">
    <property type="term" value="P:phosphorus metabolic process"/>
    <property type="evidence" value="ECO:0007669"/>
    <property type="project" value="UniProtKB-ARBA"/>
</dbReference>
<dbReference type="InterPro" id="IPR001736">
    <property type="entry name" value="PLipase_D/transphosphatidylase"/>
</dbReference>
<dbReference type="EMBL" id="BAOS01000002">
    <property type="protein sequence ID" value="GAX59333.1"/>
    <property type="molecule type" value="Genomic_DNA"/>
</dbReference>
<dbReference type="SUPFAM" id="SSF56024">
    <property type="entry name" value="Phospholipase D/nuclease"/>
    <property type="match status" value="1"/>
</dbReference>
<dbReference type="GO" id="GO:0003824">
    <property type="term" value="F:catalytic activity"/>
    <property type="evidence" value="ECO:0007669"/>
    <property type="project" value="InterPro"/>
</dbReference>
<dbReference type="RefSeq" id="WP_096892472.1">
    <property type="nucleotide sequence ID" value="NZ_BAOS01000002.1"/>
</dbReference>
<gene>
    <name evidence="2" type="ORF">SCALIN_C02_0012</name>
</gene>
<comment type="caution">
    <text evidence="2">The sequence shown here is derived from an EMBL/GenBank/DDBJ whole genome shotgun (WGS) entry which is preliminary data.</text>
</comment>
<evidence type="ECO:0000259" key="1">
    <source>
        <dbReference type="PROSITE" id="PS50035"/>
    </source>
</evidence>
<dbReference type="PROSITE" id="PS50035">
    <property type="entry name" value="PLD"/>
    <property type="match status" value="1"/>
</dbReference>
<reference evidence="3" key="1">
    <citation type="journal article" date="2017" name="Environ. Microbiol. Rep.">
        <title>Genetic Diversity of Marine Anaerobic Ammonium-Oxidizing Bacteria as Revealed by Genomic and Proteomic Analyses of 'Candidatus Scalindua japonica'.</title>
        <authorList>
            <person name="Oshiki M."/>
            <person name="Mizuto K."/>
            <person name="Kimura Z."/>
            <person name="Kindaichi T."/>
            <person name="Satoh H."/>
            <person name="Okabe S."/>
        </authorList>
    </citation>
    <scope>NUCLEOTIDE SEQUENCE [LARGE SCALE GENOMIC DNA]</scope>
    <source>
        <strain evidence="3">husup-a2</strain>
    </source>
</reference>
<evidence type="ECO:0000313" key="2">
    <source>
        <dbReference type="EMBL" id="GAX59333.1"/>
    </source>
</evidence>
<feature type="domain" description="PLD phosphodiesterase" evidence="1">
    <location>
        <begin position="432"/>
        <end position="465"/>
    </location>
</feature>
<keyword evidence="3" id="KW-1185">Reference proteome</keyword>
<name>A0A286TTZ3_9BACT</name>
<dbReference type="Proteomes" id="UP000218542">
    <property type="component" value="Unassembled WGS sequence"/>
</dbReference>
<organism evidence="2 3">
    <name type="scientific">Candidatus Scalindua japonica</name>
    <dbReference type="NCBI Taxonomy" id="1284222"/>
    <lineage>
        <taxon>Bacteria</taxon>
        <taxon>Pseudomonadati</taxon>
        <taxon>Planctomycetota</taxon>
        <taxon>Candidatus Brocadiia</taxon>
        <taxon>Candidatus Brocadiales</taxon>
        <taxon>Candidatus Scalinduaceae</taxon>
        <taxon>Candidatus Scalindua</taxon>
    </lineage>
</organism>
<proteinExistence type="predicted"/>
<evidence type="ECO:0000313" key="3">
    <source>
        <dbReference type="Proteomes" id="UP000218542"/>
    </source>
</evidence>
<accession>A0A286TTZ3</accession>
<dbReference type="OrthoDB" id="5287586at2"/>